<keyword evidence="3" id="KW-1185">Reference proteome</keyword>
<evidence type="ECO:0000256" key="1">
    <source>
        <dbReference type="SAM" id="Phobius"/>
    </source>
</evidence>
<feature type="non-terminal residue" evidence="2">
    <location>
        <position position="129"/>
    </location>
</feature>
<feature type="transmembrane region" description="Helical" evidence="1">
    <location>
        <begin position="82"/>
        <end position="103"/>
    </location>
</feature>
<gene>
    <name evidence="2" type="ORF">CALCODRAFT_501167</name>
</gene>
<keyword evidence="1" id="KW-1133">Transmembrane helix</keyword>
<dbReference type="AlphaFoldDB" id="A0A165DR42"/>
<name>A0A165DR42_9BASI</name>
<reference evidence="2 3" key="1">
    <citation type="journal article" date="2016" name="Mol. Biol. Evol.">
        <title>Comparative Genomics of Early-Diverging Mushroom-Forming Fungi Provides Insights into the Origins of Lignocellulose Decay Capabilities.</title>
        <authorList>
            <person name="Nagy L.G."/>
            <person name="Riley R."/>
            <person name="Tritt A."/>
            <person name="Adam C."/>
            <person name="Daum C."/>
            <person name="Floudas D."/>
            <person name="Sun H."/>
            <person name="Yadav J.S."/>
            <person name="Pangilinan J."/>
            <person name="Larsson K.H."/>
            <person name="Matsuura K."/>
            <person name="Barry K."/>
            <person name="Labutti K."/>
            <person name="Kuo R."/>
            <person name="Ohm R.A."/>
            <person name="Bhattacharya S.S."/>
            <person name="Shirouzu T."/>
            <person name="Yoshinaga Y."/>
            <person name="Martin F.M."/>
            <person name="Grigoriev I.V."/>
            <person name="Hibbett D.S."/>
        </authorList>
    </citation>
    <scope>NUCLEOTIDE SEQUENCE [LARGE SCALE GENOMIC DNA]</scope>
    <source>
        <strain evidence="2 3">HHB12733</strain>
    </source>
</reference>
<accession>A0A165DR42</accession>
<proteinExistence type="predicted"/>
<keyword evidence="1" id="KW-0472">Membrane</keyword>
<evidence type="ECO:0000313" key="3">
    <source>
        <dbReference type="Proteomes" id="UP000076842"/>
    </source>
</evidence>
<keyword evidence="1" id="KW-0812">Transmembrane</keyword>
<dbReference type="InParanoid" id="A0A165DR42"/>
<evidence type="ECO:0000313" key="2">
    <source>
        <dbReference type="EMBL" id="KZT53355.1"/>
    </source>
</evidence>
<organism evidence="2 3">
    <name type="scientific">Calocera cornea HHB12733</name>
    <dbReference type="NCBI Taxonomy" id="1353952"/>
    <lineage>
        <taxon>Eukaryota</taxon>
        <taxon>Fungi</taxon>
        <taxon>Dikarya</taxon>
        <taxon>Basidiomycota</taxon>
        <taxon>Agaricomycotina</taxon>
        <taxon>Dacrymycetes</taxon>
        <taxon>Dacrymycetales</taxon>
        <taxon>Dacrymycetaceae</taxon>
        <taxon>Calocera</taxon>
    </lineage>
</organism>
<dbReference type="EMBL" id="KV424039">
    <property type="protein sequence ID" value="KZT53355.1"/>
    <property type="molecule type" value="Genomic_DNA"/>
</dbReference>
<sequence>MAERPRRPKDGHAGERDGLMRCQANIIVSPVGRRYYFAGLQRRTGGPQPTAGYKTDILHRYQVAKTLPSRSRSSIDAQIMQLNTLFLALAVAATAAMFGSAAATPLPAHCIWEDGECVPYCVGHPPSFC</sequence>
<protein>
    <submittedName>
        <fullName evidence="2">Uncharacterized protein</fullName>
    </submittedName>
</protein>
<dbReference type="Proteomes" id="UP000076842">
    <property type="component" value="Unassembled WGS sequence"/>
</dbReference>